<feature type="domain" description="MobA-like NTP transferase" evidence="3">
    <location>
        <begin position="35"/>
        <end position="190"/>
    </location>
</feature>
<dbReference type="Gene3D" id="3.90.550.10">
    <property type="entry name" value="Spore Coat Polysaccharide Biosynthesis Protein SpsA, Chain A"/>
    <property type="match status" value="1"/>
</dbReference>
<evidence type="ECO:0000313" key="5">
    <source>
        <dbReference type="Proteomes" id="UP000791080"/>
    </source>
</evidence>
<dbReference type="PANTHER" id="PTHR19136:SF81">
    <property type="entry name" value="MOLYBDENUM COFACTOR GUANYLYLTRANSFERASE"/>
    <property type="match status" value="1"/>
</dbReference>
<dbReference type="EMBL" id="AUBJ02000001">
    <property type="protein sequence ID" value="MCP2329957.1"/>
    <property type="molecule type" value="Genomic_DNA"/>
</dbReference>
<dbReference type="SUPFAM" id="SSF53448">
    <property type="entry name" value="Nucleotide-diphospho-sugar transferases"/>
    <property type="match status" value="1"/>
</dbReference>
<organism evidence="4 5">
    <name type="scientific">Actinoalloteichus caeruleus DSM 43889</name>
    <dbReference type="NCBI Taxonomy" id="1120930"/>
    <lineage>
        <taxon>Bacteria</taxon>
        <taxon>Bacillati</taxon>
        <taxon>Actinomycetota</taxon>
        <taxon>Actinomycetes</taxon>
        <taxon>Pseudonocardiales</taxon>
        <taxon>Pseudonocardiaceae</taxon>
        <taxon>Actinoalloteichus</taxon>
        <taxon>Actinoalloteichus cyanogriseus</taxon>
    </lineage>
</organism>
<evidence type="ECO:0000256" key="1">
    <source>
        <dbReference type="ARBA" id="ARBA00022679"/>
    </source>
</evidence>
<name>A0ABT1JBT0_ACTCY</name>
<dbReference type="InterPro" id="IPR025877">
    <property type="entry name" value="MobA-like_NTP_Trfase"/>
</dbReference>
<evidence type="ECO:0000313" key="4">
    <source>
        <dbReference type="EMBL" id="MCP2329957.1"/>
    </source>
</evidence>
<protein>
    <submittedName>
        <fullName evidence="4">Molybdopterin-guanine dinucleotide biosynthesis protein A</fullName>
    </submittedName>
</protein>
<evidence type="ECO:0000259" key="3">
    <source>
        <dbReference type="Pfam" id="PF12804"/>
    </source>
</evidence>
<keyword evidence="5" id="KW-1185">Reference proteome</keyword>
<gene>
    <name evidence="4" type="ORF">G443_000227</name>
</gene>
<dbReference type="Proteomes" id="UP000791080">
    <property type="component" value="Unassembled WGS sequence"/>
</dbReference>
<accession>A0ABT1JBT0</accession>
<dbReference type="InterPro" id="IPR029044">
    <property type="entry name" value="Nucleotide-diphossugar_trans"/>
</dbReference>
<dbReference type="Pfam" id="PF12804">
    <property type="entry name" value="NTP_transf_3"/>
    <property type="match status" value="1"/>
</dbReference>
<comment type="caution">
    <text evidence="4">The sequence shown here is derived from an EMBL/GenBank/DDBJ whole genome shotgun (WGS) entry which is preliminary data.</text>
</comment>
<sequence length="222" mass="22453">MPEGPDPTAECTGRPGEDGPNQEGTVTSAAPVQHALVLAGGGSRRFGGGDKTTLRVGGATLLDRVLGAVPTGTDTVVVGPERPTGAVVRWTRERPPGGGPVAGIAAGLHLLPPADSRPGIPLVALLAADHPFLTPGTLHRLAVALVGTTGSGAVLVDDAGRRQWLVSLWRLDALRSAVPEDPAHAALRSTLGALPAVDVPSVGAEAFDVDDREAAARADELA</sequence>
<keyword evidence="1" id="KW-0808">Transferase</keyword>
<dbReference type="PANTHER" id="PTHR19136">
    <property type="entry name" value="MOLYBDENUM COFACTOR GUANYLYLTRANSFERASE"/>
    <property type="match status" value="1"/>
</dbReference>
<feature type="region of interest" description="Disordered" evidence="2">
    <location>
        <begin position="1"/>
        <end position="26"/>
    </location>
</feature>
<reference evidence="4 5" key="1">
    <citation type="submission" date="2022-06" db="EMBL/GenBank/DDBJ databases">
        <title>Genomic Encyclopedia of Type Strains, Phase I: the one thousand microbial genomes (KMG-I) project.</title>
        <authorList>
            <person name="Kyrpides N."/>
        </authorList>
    </citation>
    <scope>NUCLEOTIDE SEQUENCE [LARGE SCALE GENOMIC DNA]</scope>
    <source>
        <strain evidence="4 5">DSM 43889</strain>
    </source>
</reference>
<evidence type="ECO:0000256" key="2">
    <source>
        <dbReference type="SAM" id="MobiDB-lite"/>
    </source>
</evidence>
<proteinExistence type="predicted"/>